<keyword evidence="3" id="KW-1185">Reference proteome</keyword>
<feature type="compositionally biased region" description="Basic and acidic residues" evidence="1">
    <location>
        <begin position="8"/>
        <end position="27"/>
    </location>
</feature>
<protein>
    <submittedName>
        <fullName evidence="2">Unnamed protein product</fullName>
    </submittedName>
</protein>
<dbReference type="Proteomes" id="UP001165121">
    <property type="component" value="Unassembled WGS sequence"/>
</dbReference>
<sequence length="159" mass="17692">MPIDTNNVEERDSDQDFTRSESVDQKEPTAVGEDNSTDNRNDDNTHIGAEANILLRTCIHRKLRYENNGCWSEFPLACTYASVLAMFALTIWLHYIGTANYGEIGDCPCAQLSACEKSWSQTSAALPQVPQALHFGRTSPSFSVITPFSHLNEDKNTGF</sequence>
<evidence type="ECO:0000256" key="1">
    <source>
        <dbReference type="SAM" id="MobiDB-lite"/>
    </source>
</evidence>
<feature type="region of interest" description="Disordered" evidence="1">
    <location>
        <begin position="1"/>
        <end position="45"/>
    </location>
</feature>
<evidence type="ECO:0000313" key="2">
    <source>
        <dbReference type="EMBL" id="GMF41504.1"/>
    </source>
</evidence>
<proteinExistence type="predicted"/>
<comment type="caution">
    <text evidence="2">The sequence shown here is derived from an EMBL/GenBank/DDBJ whole genome shotgun (WGS) entry which is preliminary data.</text>
</comment>
<gene>
    <name evidence="2" type="ORF">Pfra01_001318200</name>
</gene>
<accession>A0A9W6XMF2</accession>
<dbReference type="AlphaFoldDB" id="A0A9W6XMF2"/>
<reference evidence="2" key="1">
    <citation type="submission" date="2023-04" db="EMBL/GenBank/DDBJ databases">
        <title>Phytophthora fragariaefolia NBRC 109709.</title>
        <authorList>
            <person name="Ichikawa N."/>
            <person name="Sato H."/>
            <person name="Tonouchi N."/>
        </authorList>
    </citation>
    <scope>NUCLEOTIDE SEQUENCE</scope>
    <source>
        <strain evidence="2">NBRC 109709</strain>
    </source>
</reference>
<name>A0A9W6XMF2_9STRA</name>
<dbReference type="EMBL" id="BSXT01001341">
    <property type="protein sequence ID" value="GMF41504.1"/>
    <property type="molecule type" value="Genomic_DNA"/>
</dbReference>
<organism evidence="2 3">
    <name type="scientific">Phytophthora fragariaefolia</name>
    <dbReference type="NCBI Taxonomy" id="1490495"/>
    <lineage>
        <taxon>Eukaryota</taxon>
        <taxon>Sar</taxon>
        <taxon>Stramenopiles</taxon>
        <taxon>Oomycota</taxon>
        <taxon>Peronosporomycetes</taxon>
        <taxon>Peronosporales</taxon>
        <taxon>Peronosporaceae</taxon>
        <taxon>Phytophthora</taxon>
    </lineage>
</organism>
<evidence type="ECO:0000313" key="3">
    <source>
        <dbReference type="Proteomes" id="UP001165121"/>
    </source>
</evidence>